<feature type="transmembrane region" description="Helical" evidence="11">
    <location>
        <begin position="210"/>
        <end position="231"/>
    </location>
</feature>
<evidence type="ECO:0000256" key="10">
    <source>
        <dbReference type="SAM" id="MobiDB-lite"/>
    </source>
</evidence>
<name>A0A409WLF9_PSICY</name>
<proteinExistence type="inferred from homology"/>
<gene>
    <name evidence="13" type="ORF">CVT25_002663</name>
</gene>
<dbReference type="Proteomes" id="UP000283269">
    <property type="component" value="Unassembled WGS sequence"/>
</dbReference>
<dbReference type="GO" id="GO:0005789">
    <property type="term" value="C:endoplasmic reticulum membrane"/>
    <property type="evidence" value="ECO:0007669"/>
    <property type="project" value="UniProtKB-SubCell"/>
</dbReference>
<evidence type="ECO:0000256" key="11">
    <source>
        <dbReference type="SAM" id="Phobius"/>
    </source>
</evidence>
<dbReference type="Pfam" id="PF03908">
    <property type="entry name" value="Sec20"/>
    <property type="match status" value="1"/>
</dbReference>
<feature type="region of interest" description="Disordered" evidence="10">
    <location>
        <begin position="319"/>
        <end position="338"/>
    </location>
</feature>
<dbReference type="GO" id="GO:0005484">
    <property type="term" value="F:SNAP receptor activity"/>
    <property type="evidence" value="ECO:0007669"/>
    <property type="project" value="InterPro"/>
</dbReference>
<protein>
    <recommendedName>
        <fullName evidence="12">Sec20 C-terminal domain-containing protein</fullName>
    </recommendedName>
</protein>
<evidence type="ECO:0000256" key="4">
    <source>
        <dbReference type="ARBA" id="ARBA00022824"/>
    </source>
</evidence>
<dbReference type="GO" id="GO:0006890">
    <property type="term" value="P:retrograde vesicle-mediated transport, Golgi to endoplasmic reticulum"/>
    <property type="evidence" value="ECO:0007669"/>
    <property type="project" value="InterPro"/>
</dbReference>
<dbReference type="GO" id="GO:0031201">
    <property type="term" value="C:SNARE complex"/>
    <property type="evidence" value="ECO:0007669"/>
    <property type="project" value="TreeGrafter"/>
</dbReference>
<organism evidence="13 14">
    <name type="scientific">Psilocybe cyanescens</name>
    <dbReference type="NCBI Taxonomy" id="93625"/>
    <lineage>
        <taxon>Eukaryota</taxon>
        <taxon>Fungi</taxon>
        <taxon>Dikarya</taxon>
        <taxon>Basidiomycota</taxon>
        <taxon>Agaricomycotina</taxon>
        <taxon>Agaricomycetes</taxon>
        <taxon>Agaricomycetidae</taxon>
        <taxon>Agaricales</taxon>
        <taxon>Agaricineae</taxon>
        <taxon>Strophariaceae</taxon>
        <taxon>Psilocybe</taxon>
    </lineage>
</organism>
<dbReference type="STRING" id="93625.A0A409WLF9"/>
<evidence type="ECO:0000313" key="14">
    <source>
        <dbReference type="Proteomes" id="UP000283269"/>
    </source>
</evidence>
<evidence type="ECO:0000313" key="13">
    <source>
        <dbReference type="EMBL" id="PPQ79393.1"/>
    </source>
</evidence>
<evidence type="ECO:0000256" key="2">
    <source>
        <dbReference type="ARBA" id="ARBA00022448"/>
    </source>
</evidence>
<keyword evidence="8 11" id="KW-0472">Membrane</keyword>
<dbReference type="AlphaFoldDB" id="A0A409WLF9"/>
<evidence type="ECO:0000256" key="8">
    <source>
        <dbReference type="ARBA" id="ARBA00023136"/>
    </source>
</evidence>
<evidence type="ECO:0000256" key="7">
    <source>
        <dbReference type="ARBA" id="ARBA00023054"/>
    </source>
</evidence>
<evidence type="ECO:0000256" key="9">
    <source>
        <dbReference type="ARBA" id="ARBA00037934"/>
    </source>
</evidence>
<keyword evidence="2" id="KW-0813">Transport</keyword>
<dbReference type="PANTHER" id="PTHR12825:SF0">
    <property type="entry name" value="VESICLE TRANSPORT PROTEIN SEC20"/>
    <property type="match status" value="1"/>
</dbReference>
<reference evidence="13 14" key="1">
    <citation type="journal article" date="2018" name="Evol. Lett.">
        <title>Horizontal gene cluster transfer increased hallucinogenic mushroom diversity.</title>
        <authorList>
            <person name="Reynolds H.T."/>
            <person name="Vijayakumar V."/>
            <person name="Gluck-Thaler E."/>
            <person name="Korotkin H.B."/>
            <person name="Matheny P.B."/>
            <person name="Slot J.C."/>
        </authorList>
    </citation>
    <scope>NUCLEOTIDE SEQUENCE [LARGE SCALE GENOMIC DNA]</scope>
    <source>
        <strain evidence="13 14">2631</strain>
    </source>
</reference>
<dbReference type="InterPro" id="IPR005606">
    <property type="entry name" value="Sec20"/>
</dbReference>
<keyword evidence="3 11" id="KW-0812">Transmembrane</keyword>
<keyword evidence="6 11" id="KW-1133">Transmembrane helix</keyword>
<dbReference type="EMBL" id="NHYD01003376">
    <property type="protein sequence ID" value="PPQ79393.1"/>
    <property type="molecule type" value="Genomic_DNA"/>
</dbReference>
<dbReference type="InParanoid" id="A0A409WLF9"/>
<evidence type="ECO:0000256" key="1">
    <source>
        <dbReference type="ARBA" id="ARBA00004163"/>
    </source>
</evidence>
<accession>A0A409WLF9</accession>
<keyword evidence="4" id="KW-0256">Endoplasmic reticulum</keyword>
<dbReference type="OrthoDB" id="46868at2759"/>
<keyword evidence="7" id="KW-0175">Coiled coil</keyword>
<evidence type="ECO:0000256" key="6">
    <source>
        <dbReference type="ARBA" id="ARBA00022989"/>
    </source>
</evidence>
<evidence type="ECO:0000259" key="12">
    <source>
        <dbReference type="Pfam" id="PF03908"/>
    </source>
</evidence>
<keyword evidence="14" id="KW-1185">Reference proteome</keyword>
<comment type="subcellular location">
    <subcellularLocation>
        <location evidence="1">Endoplasmic reticulum membrane</location>
        <topology evidence="1">Single-pass type IV membrane protein</topology>
    </subcellularLocation>
</comment>
<sequence>MPPLPSKLPEEAISLISVIERRYKHISEVEVPNLRQCVGPASVQQSLAEDVREDTVALTRQIESLGLMVDDQPGAKTRKELRDIADDFQKKLDSLRRDTRTALLASKKAMDQLSKSNRDELLAFSSTMSEKQTSSEKTEDALMKANSDVTDALRRTIALMQNELERSVLTTQMLDESTKTLRSTSTQHDTLNNLMYTSRQLVTALEKSDWLDRILILSGLAFFFLVVLFIVKQRIVDRGIRIAFWWTRFVPSFGDDAELLRSAEKGAASIVVEATSSFSVAAVSVASSLIPVASTILASIPSAIPTSSIISELSSSATSQISQPAPSPAETPAAVEDEAPTIVVDPTIPSTVAEETSEAVVHVEL</sequence>
<evidence type="ECO:0000256" key="3">
    <source>
        <dbReference type="ARBA" id="ARBA00022692"/>
    </source>
</evidence>
<feature type="compositionally biased region" description="Low complexity" evidence="10">
    <location>
        <begin position="319"/>
        <end position="330"/>
    </location>
</feature>
<comment type="similarity">
    <text evidence="9">Belongs to the SEC20 family.</text>
</comment>
<comment type="caution">
    <text evidence="13">The sequence shown here is derived from an EMBL/GenBank/DDBJ whole genome shotgun (WGS) entry which is preliminary data.</text>
</comment>
<dbReference type="PANTHER" id="PTHR12825">
    <property type="entry name" value="BNIP1-RELATED"/>
    <property type="match status" value="1"/>
</dbReference>
<dbReference type="InterPro" id="IPR056173">
    <property type="entry name" value="Sec20_C"/>
</dbReference>
<feature type="domain" description="Sec20 C-terminal" evidence="12">
    <location>
        <begin position="146"/>
        <end position="235"/>
    </location>
</feature>
<keyword evidence="5" id="KW-0931">ER-Golgi transport</keyword>
<evidence type="ECO:0000256" key="5">
    <source>
        <dbReference type="ARBA" id="ARBA00022892"/>
    </source>
</evidence>